<name>A0AAV4F0F6_9GAST</name>
<comment type="caution">
    <text evidence="1">The sequence shown here is derived from an EMBL/GenBank/DDBJ whole genome shotgun (WGS) entry which is preliminary data.</text>
</comment>
<dbReference type="EMBL" id="BMAT01004007">
    <property type="protein sequence ID" value="GFR66183.1"/>
    <property type="molecule type" value="Genomic_DNA"/>
</dbReference>
<evidence type="ECO:0000313" key="2">
    <source>
        <dbReference type="Proteomes" id="UP000762676"/>
    </source>
</evidence>
<dbReference type="PANTHER" id="PTHR36688">
    <property type="entry name" value="ENDO/EXONUCLEASE/PHOSPHATASE DOMAIN-CONTAINING PROTEIN"/>
    <property type="match status" value="1"/>
</dbReference>
<dbReference type="PANTHER" id="PTHR36688:SF2">
    <property type="entry name" value="ENDONUCLEASE_EXONUCLEASE_PHOSPHATASE DOMAIN-CONTAINING PROTEIN"/>
    <property type="match status" value="1"/>
</dbReference>
<dbReference type="InterPro" id="IPR052560">
    <property type="entry name" value="RdDP_mobile_element"/>
</dbReference>
<dbReference type="Proteomes" id="UP000762676">
    <property type="component" value="Unassembled WGS sequence"/>
</dbReference>
<reference evidence="1 2" key="1">
    <citation type="journal article" date="2021" name="Elife">
        <title>Chloroplast acquisition without the gene transfer in kleptoplastic sea slugs, Plakobranchus ocellatus.</title>
        <authorList>
            <person name="Maeda T."/>
            <person name="Takahashi S."/>
            <person name="Yoshida T."/>
            <person name="Shimamura S."/>
            <person name="Takaki Y."/>
            <person name="Nagai Y."/>
            <person name="Toyoda A."/>
            <person name="Suzuki Y."/>
            <person name="Arimoto A."/>
            <person name="Ishii H."/>
            <person name="Satoh N."/>
            <person name="Nishiyama T."/>
            <person name="Hasebe M."/>
            <person name="Maruyama T."/>
            <person name="Minagawa J."/>
            <person name="Obokata J."/>
            <person name="Shigenobu S."/>
        </authorList>
    </citation>
    <scope>NUCLEOTIDE SEQUENCE [LARGE SCALE GENOMIC DNA]</scope>
</reference>
<gene>
    <name evidence="1" type="ORF">ElyMa_001963200</name>
</gene>
<evidence type="ECO:0008006" key="3">
    <source>
        <dbReference type="Google" id="ProtNLM"/>
    </source>
</evidence>
<proteinExistence type="predicted"/>
<organism evidence="1 2">
    <name type="scientific">Elysia marginata</name>
    <dbReference type="NCBI Taxonomy" id="1093978"/>
    <lineage>
        <taxon>Eukaryota</taxon>
        <taxon>Metazoa</taxon>
        <taxon>Spiralia</taxon>
        <taxon>Lophotrochozoa</taxon>
        <taxon>Mollusca</taxon>
        <taxon>Gastropoda</taxon>
        <taxon>Heterobranchia</taxon>
        <taxon>Euthyneura</taxon>
        <taxon>Panpulmonata</taxon>
        <taxon>Sacoglossa</taxon>
        <taxon>Placobranchoidea</taxon>
        <taxon>Plakobranchidae</taxon>
        <taxon>Elysia</taxon>
    </lineage>
</organism>
<sequence length="128" mass="14422">MDQLGGSDHKPVLLRVEMNTARTATPTLSGWNYKKANWDHLTALADGIAVSINTRSKNTTRGAKAITEAIIKFAKEAIPRGARKNYRSYWTEELEELENEVNVARKEVKEHPSVVNNVILKRKTAKLH</sequence>
<accession>A0AAV4F0F6</accession>
<dbReference type="AlphaFoldDB" id="A0AAV4F0F6"/>
<protein>
    <recommendedName>
        <fullName evidence="3">Endonuclease/exonuclease/phosphatase domain-containing protein</fullName>
    </recommendedName>
</protein>
<evidence type="ECO:0000313" key="1">
    <source>
        <dbReference type="EMBL" id="GFR66183.1"/>
    </source>
</evidence>
<keyword evidence="2" id="KW-1185">Reference proteome</keyword>